<dbReference type="AlphaFoldDB" id="A0A3F2RCE3"/>
<dbReference type="OrthoDB" id="106622at2759"/>
<sequence length="518" mass="57111">MGRSIRLHLGKKSESAPSYWNDGEPPAPPLQLSIALHGLMAEAEALHDRVDFAGFVDLVESPRIPFPCDGQQQWKRTERSATFSLLKRADEVLAFALLDATVEEVASILCSTAEKTYSASMNGLYRDTFISGSIPYVQRSHNSEEDGMHQQLAVKTSNFVRPDVLSKNEQWCFAELFRRKPQDDSFTLVQGSLSAEQARLRIVFHAIYKPDSLNGGDSEGEKSTPIVPRKAVMSRMLRLAQDQEKTQAQADVNANLLSTAINYPQQADAVKRALDTSNCPADPAACEVASAESRPYPMMPALVDLKSDSHEPAEPIIYPIPANEEIRLAAIEHFKLHDVVNIPELNVICTLAAAEMNCPHSVVTLVEREVVTLMATNAPENWDVGSGNPREQTFCQHFVMDDRPLLVSHAEADMRFYHIAPVVMRSLRFYAGFPISVTSVRKTGNPGEPEKVIVGSLCCLDAKPHQMTRSQYWRLMKLAEAASAILEKQAEEFLVSPNKFASNLAGTGTSKGTTAVAC</sequence>
<evidence type="ECO:0000313" key="3">
    <source>
        <dbReference type="EMBL" id="RLN51139.1"/>
    </source>
</evidence>
<name>A0A3F2RCE3_9STRA</name>
<dbReference type="PANTHER" id="PTHR43102">
    <property type="entry name" value="SLR1143 PROTEIN"/>
    <property type="match status" value="1"/>
</dbReference>
<dbReference type="Proteomes" id="UP000277300">
    <property type="component" value="Unassembled WGS sequence"/>
</dbReference>
<accession>A0A3F2RCE3</accession>
<reference evidence="4 5" key="1">
    <citation type="submission" date="2018-07" db="EMBL/GenBank/DDBJ databases">
        <title>Genome sequencing of oomycete isolates from Chile give support for New Zealand origin for Phytophthora kernoviae and make available the first Nothophytophthora sp. genome.</title>
        <authorList>
            <person name="Studholme D.J."/>
            <person name="Sanfuentes E."/>
            <person name="Panda P."/>
            <person name="Hill R."/>
            <person name="Sambles C."/>
            <person name="Grant M."/>
            <person name="Williams N.M."/>
            <person name="Mcdougal R.L."/>
        </authorList>
    </citation>
    <scope>NUCLEOTIDE SEQUENCE [LARGE SCALE GENOMIC DNA]</scope>
    <source>
        <strain evidence="3">Chile6</strain>
        <strain evidence="2">Chile7</strain>
    </source>
</reference>
<dbReference type="Gene3D" id="3.30.450.40">
    <property type="match status" value="1"/>
</dbReference>
<evidence type="ECO:0000313" key="4">
    <source>
        <dbReference type="Proteomes" id="UP000277300"/>
    </source>
</evidence>
<feature type="region of interest" description="Disordered" evidence="1">
    <location>
        <begin position="1"/>
        <end position="23"/>
    </location>
</feature>
<dbReference type="PANTHER" id="PTHR43102:SF2">
    <property type="entry name" value="GAF DOMAIN-CONTAINING PROTEIN"/>
    <property type="match status" value="1"/>
</dbReference>
<feature type="compositionally biased region" description="Basic residues" evidence="1">
    <location>
        <begin position="1"/>
        <end position="10"/>
    </location>
</feature>
<evidence type="ECO:0000313" key="5">
    <source>
        <dbReference type="Proteomes" id="UP000284657"/>
    </source>
</evidence>
<dbReference type="SUPFAM" id="SSF55781">
    <property type="entry name" value="GAF domain-like"/>
    <property type="match status" value="1"/>
</dbReference>
<comment type="caution">
    <text evidence="3">The sequence shown here is derived from an EMBL/GenBank/DDBJ whole genome shotgun (WGS) entry which is preliminary data.</text>
</comment>
<dbReference type="Proteomes" id="UP000284657">
    <property type="component" value="Unassembled WGS sequence"/>
</dbReference>
<gene>
    <name evidence="2" type="ORF">BBJ29_009935</name>
    <name evidence="3" type="ORF">BBP00_00009964</name>
</gene>
<evidence type="ECO:0000313" key="2">
    <source>
        <dbReference type="EMBL" id="RLN51117.1"/>
    </source>
</evidence>
<proteinExistence type="predicted"/>
<organism evidence="3 4">
    <name type="scientific">Phytophthora kernoviae</name>
    <dbReference type="NCBI Taxonomy" id="325452"/>
    <lineage>
        <taxon>Eukaryota</taxon>
        <taxon>Sar</taxon>
        <taxon>Stramenopiles</taxon>
        <taxon>Oomycota</taxon>
        <taxon>Peronosporomycetes</taxon>
        <taxon>Peronosporales</taxon>
        <taxon>Peronosporaceae</taxon>
        <taxon>Phytophthora</taxon>
    </lineage>
</organism>
<evidence type="ECO:0000256" key="1">
    <source>
        <dbReference type="SAM" id="MobiDB-lite"/>
    </source>
</evidence>
<dbReference type="InterPro" id="IPR029016">
    <property type="entry name" value="GAF-like_dom_sf"/>
</dbReference>
<protein>
    <recommendedName>
        <fullName evidence="6">GAF domain-containing protein</fullName>
    </recommendedName>
</protein>
<evidence type="ECO:0008006" key="6">
    <source>
        <dbReference type="Google" id="ProtNLM"/>
    </source>
</evidence>
<dbReference type="EMBL" id="MBAD02001909">
    <property type="protein sequence ID" value="RLN51117.1"/>
    <property type="molecule type" value="Genomic_DNA"/>
</dbReference>
<dbReference type="EMBL" id="MBDO02001007">
    <property type="protein sequence ID" value="RLN51139.1"/>
    <property type="molecule type" value="Genomic_DNA"/>
</dbReference>